<dbReference type="AlphaFoldDB" id="A0A4R7EXS5"/>
<evidence type="ECO:0000256" key="3">
    <source>
        <dbReference type="ARBA" id="ARBA00023163"/>
    </source>
</evidence>
<keyword evidence="6" id="KW-1185">Reference proteome</keyword>
<evidence type="ECO:0000259" key="4">
    <source>
        <dbReference type="PROSITE" id="PS01124"/>
    </source>
</evidence>
<organism evidence="5 6">
    <name type="scientific">Myroides indicus</name>
    <dbReference type="NCBI Taxonomy" id="1323422"/>
    <lineage>
        <taxon>Bacteria</taxon>
        <taxon>Pseudomonadati</taxon>
        <taxon>Bacteroidota</taxon>
        <taxon>Flavobacteriia</taxon>
        <taxon>Flavobacteriales</taxon>
        <taxon>Flavobacteriaceae</taxon>
        <taxon>Myroides</taxon>
    </lineage>
</organism>
<evidence type="ECO:0000256" key="2">
    <source>
        <dbReference type="ARBA" id="ARBA00023125"/>
    </source>
</evidence>
<dbReference type="InterPro" id="IPR046532">
    <property type="entry name" value="DUF6597"/>
</dbReference>
<keyword evidence="2" id="KW-0238">DNA-binding</keyword>
<dbReference type="InterPro" id="IPR009057">
    <property type="entry name" value="Homeodomain-like_sf"/>
</dbReference>
<dbReference type="SUPFAM" id="SSF46689">
    <property type="entry name" value="Homeodomain-like"/>
    <property type="match status" value="1"/>
</dbReference>
<dbReference type="EMBL" id="SOAG01000019">
    <property type="protein sequence ID" value="TDS56622.1"/>
    <property type="molecule type" value="Genomic_DNA"/>
</dbReference>
<dbReference type="PROSITE" id="PS01124">
    <property type="entry name" value="HTH_ARAC_FAMILY_2"/>
    <property type="match status" value="1"/>
</dbReference>
<dbReference type="Pfam" id="PF12833">
    <property type="entry name" value="HTH_18"/>
    <property type="match status" value="1"/>
</dbReference>
<reference evidence="5 6" key="1">
    <citation type="submission" date="2019-03" db="EMBL/GenBank/DDBJ databases">
        <title>Genomic Encyclopedia of Archaeal and Bacterial Type Strains, Phase II (KMG-II): from individual species to whole genera.</title>
        <authorList>
            <person name="Goeker M."/>
        </authorList>
    </citation>
    <scope>NUCLEOTIDE SEQUENCE [LARGE SCALE GENOMIC DNA]</scope>
    <source>
        <strain evidence="5 6">DSM 28213</strain>
    </source>
</reference>
<evidence type="ECO:0000256" key="1">
    <source>
        <dbReference type="ARBA" id="ARBA00023015"/>
    </source>
</evidence>
<dbReference type="OrthoDB" id="323290at2"/>
<comment type="caution">
    <text evidence="5">The sequence shown here is derived from an EMBL/GenBank/DDBJ whole genome shotgun (WGS) entry which is preliminary data.</text>
</comment>
<dbReference type="RefSeq" id="WP_133713006.1">
    <property type="nucleotide sequence ID" value="NZ_SOAG01000019.1"/>
</dbReference>
<keyword evidence="3" id="KW-0804">Transcription</keyword>
<evidence type="ECO:0000313" key="6">
    <source>
        <dbReference type="Proteomes" id="UP000295215"/>
    </source>
</evidence>
<sequence>MENKNNSHNFFDHDTKRNPRIEYKTTPCKALQIPIQEYMLVECNQGIELETLPSTSLSLDIIIKGKISMHQQDGSIRDLPKAVIFGIARRSFKFTFADKTLLFVVIFNPGYAASLIKKPLNLLFEKFIALEELFDTQKVNNLVDTIKNKKSYEQMVEIIERFLLEEIEPCLTDNIINESIVKIKNRNGIISVKELTSGLPISRDTFEKRFRAKVGTTPKQYINIIRFRNLFLSNYTKDNLTEIALKAGYYDQSHFIKDFKASTGRLPSKFL</sequence>
<dbReference type="PANTHER" id="PTHR46796:SF13">
    <property type="entry name" value="HTH-TYPE TRANSCRIPTIONAL ACTIVATOR RHAS"/>
    <property type="match status" value="1"/>
</dbReference>
<dbReference type="Gene3D" id="1.10.10.60">
    <property type="entry name" value="Homeodomain-like"/>
    <property type="match status" value="1"/>
</dbReference>
<name>A0A4R7EXS5_9FLAO</name>
<keyword evidence="1" id="KW-0805">Transcription regulation</keyword>
<protein>
    <submittedName>
        <fullName evidence="5">AraC family transcriptional regulator</fullName>
    </submittedName>
</protein>
<dbReference type="GO" id="GO:0003700">
    <property type="term" value="F:DNA-binding transcription factor activity"/>
    <property type="evidence" value="ECO:0007669"/>
    <property type="project" value="InterPro"/>
</dbReference>
<accession>A0A4R7EXS5</accession>
<feature type="domain" description="HTH araC/xylS-type" evidence="4">
    <location>
        <begin position="165"/>
        <end position="271"/>
    </location>
</feature>
<dbReference type="GO" id="GO:0043565">
    <property type="term" value="F:sequence-specific DNA binding"/>
    <property type="evidence" value="ECO:0007669"/>
    <property type="project" value="InterPro"/>
</dbReference>
<gene>
    <name evidence="5" type="ORF">C8P70_11958</name>
</gene>
<dbReference type="SMART" id="SM00342">
    <property type="entry name" value="HTH_ARAC"/>
    <property type="match status" value="1"/>
</dbReference>
<dbReference type="PANTHER" id="PTHR46796">
    <property type="entry name" value="HTH-TYPE TRANSCRIPTIONAL ACTIVATOR RHAS-RELATED"/>
    <property type="match status" value="1"/>
</dbReference>
<dbReference type="InterPro" id="IPR050204">
    <property type="entry name" value="AraC_XylS_family_regulators"/>
</dbReference>
<dbReference type="Pfam" id="PF20240">
    <property type="entry name" value="DUF6597"/>
    <property type="match status" value="1"/>
</dbReference>
<dbReference type="Proteomes" id="UP000295215">
    <property type="component" value="Unassembled WGS sequence"/>
</dbReference>
<proteinExistence type="predicted"/>
<dbReference type="InterPro" id="IPR018060">
    <property type="entry name" value="HTH_AraC"/>
</dbReference>
<evidence type="ECO:0000313" key="5">
    <source>
        <dbReference type="EMBL" id="TDS56622.1"/>
    </source>
</evidence>